<dbReference type="PROSITE" id="PS51257">
    <property type="entry name" value="PROKAR_LIPOPROTEIN"/>
    <property type="match status" value="1"/>
</dbReference>
<proteinExistence type="inferred from homology"/>
<evidence type="ECO:0000256" key="5">
    <source>
        <dbReference type="ARBA" id="ARBA00023139"/>
    </source>
</evidence>
<dbReference type="RefSeq" id="WP_085784061.1">
    <property type="nucleotide sequence ID" value="NZ_CP008743.1"/>
</dbReference>
<dbReference type="PANTHER" id="PTHR30429:SF1">
    <property type="entry name" value="D-METHIONINE-BINDING LIPOPROTEIN METQ-RELATED"/>
    <property type="match status" value="1"/>
</dbReference>
<dbReference type="Proteomes" id="UP000237351">
    <property type="component" value="Chromosome"/>
</dbReference>
<dbReference type="PANTHER" id="PTHR30429">
    <property type="entry name" value="D-METHIONINE-BINDING LIPOPROTEIN METQ"/>
    <property type="match status" value="1"/>
</dbReference>
<organism evidence="8 9">
    <name type="scientific">Candidatus Nucleicultrix amoebiphila FS5</name>
    <dbReference type="NCBI Taxonomy" id="1414854"/>
    <lineage>
        <taxon>Bacteria</taxon>
        <taxon>Pseudomonadati</taxon>
        <taxon>Pseudomonadota</taxon>
        <taxon>Alphaproteobacteria</taxon>
        <taxon>Holosporales</taxon>
        <taxon>Candidatus Nucleicultricaceae</taxon>
        <taxon>Candidatus Nucleicultrix</taxon>
    </lineage>
</organism>
<keyword evidence="3" id="KW-0732">Signal</keyword>
<keyword evidence="6" id="KW-0449">Lipoprotein</keyword>
<feature type="lipid moiety-binding region" description="S-diacylglycerol cysteine" evidence="7">
    <location>
        <position position="20"/>
    </location>
</feature>
<evidence type="ECO:0000256" key="6">
    <source>
        <dbReference type="ARBA" id="ARBA00023288"/>
    </source>
</evidence>
<dbReference type="KEGG" id="naf:GQ61_04000"/>
<evidence type="ECO:0000256" key="7">
    <source>
        <dbReference type="PIRSR" id="PIRSR002854-1"/>
    </source>
</evidence>
<dbReference type="SUPFAM" id="SSF53850">
    <property type="entry name" value="Periplasmic binding protein-like II"/>
    <property type="match status" value="1"/>
</dbReference>
<dbReference type="EMBL" id="CP008743">
    <property type="protein sequence ID" value="ARN84615.1"/>
    <property type="molecule type" value="Genomic_DNA"/>
</dbReference>
<dbReference type="PIRSF" id="PIRSF002854">
    <property type="entry name" value="MetQ"/>
    <property type="match status" value="1"/>
</dbReference>
<keyword evidence="5" id="KW-0564">Palmitate</keyword>
<dbReference type="GO" id="GO:0016020">
    <property type="term" value="C:membrane"/>
    <property type="evidence" value="ECO:0007669"/>
    <property type="project" value="UniProtKB-SubCell"/>
</dbReference>
<evidence type="ECO:0000256" key="4">
    <source>
        <dbReference type="ARBA" id="ARBA00023136"/>
    </source>
</evidence>
<gene>
    <name evidence="8" type="ORF">GQ61_04000</name>
</gene>
<keyword evidence="4" id="KW-0472">Membrane</keyword>
<protein>
    <recommendedName>
        <fullName evidence="10">Lipoprotein</fullName>
    </recommendedName>
</protein>
<dbReference type="CDD" id="cd13598">
    <property type="entry name" value="PBP2_lipoprotein_IlpA_like"/>
    <property type="match status" value="1"/>
</dbReference>
<comment type="similarity">
    <text evidence="2">Belongs to the NlpA lipoprotein family.</text>
</comment>
<reference evidence="8 9" key="1">
    <citation type="submission" date="2014-06" db="EMBL/GenBank/DDBJ databases">
        <title>The genome of the endonuclear symbiont Nucleicultrix amoebiphila.</title>
        <authorList>
            <person name="Schulz F."/>
            <person name="Horn M."/>
        </authorList>
    </citation>
    <scope>NUCLEOTIDE SEQUENCE [LARGE SCALE GENOMIC DNA]</scope>
    <source>
        <strain evidence="8 9">FS5</strain>
    </source>
</reference>
<dbReference type="Pfam" id="PF03180">
    <property type="entry name" value="Lipoprotein_9"/>
    <property type="match status" value="1"/>
</dbReference>
<evidence type="ECO:0000256" key="1">
    <source>
        <dbReference type="ARBA" id="ARBA00004635"/>
    </source>
</evidence>
<dbReference type="STRING" id="1414854.GQ61_04000"/>
<evidence type="ECO:0000256" key="2">
    <source>
        <dbReference type="ARBA" id="ARBA00008973"/>
    </source>
</evidence>
<dbReference type="Gene3D" id="3.40.190.10">
    <property type="entry name" value="Periplasmic binding protein-like II"/>
    <property type="match status" value="2"/>
</dbReference>
<comment type="subcellular location">
    <subcellularLocation>
        <location evidence="1">Membrane</location>
        <topology evidence="1">Lipid-anchor</topology>
    </subcellularLocation>
</comment>
<evidence type="ECO:0000313" key="8">
    <source>
        <dbReference type="EMBL" id="ARN84615.1"/>
    </source>
</evidence>
<evidence type="ECO:0008006" key="10">
    <source>
        <dbReference type="Google" id="ProtNLM"/>
    </source>
</evidence>
<evidence type="ECO:0000313" key="9">
    <source>
        <dbReference type="Proteomes" id="UP000237351"/>
    </source>
</evidence>
<dbReference type="OrthoDB" id="9812878at2"/>
<name>A0A1W6N430_9PROT</name>
<evidence type="ECO:0000256" key="3">
    <source>
        <dbReference type="ARBA" id="ARBA00022729"/>
    </source>
</evidence>
<accession>A0A1W6N430</accession>
<dbReference type="InterPro" id="IPR004872">
    <property type="entry name" value="Lipoprotein_NlpA"/>
</dbReference>
<sequence>MRFLKFIRCFVLLALILGGCSEKEKALRVGVTAGPHAIIMEEVKRLAIAEGLLIQIVEFNDFNLPNAALAQGDLDINIYQHRPFLEEQILNRGYDLKIIGNAVIMPLGLYSKKLKNFSSINSHFIKPAEKIAIPNDPTNEGRALKLLESANLIKLKPSPNPTPLDIIDNPLSFEFVEVEAPQLARVLEDVSLAVINTDWVVLSGMDPRTALFKEDAPQEFINVIVVKNGDQTRSEIARFLKIYQSETVRKFIDEKFLGTVQAAW</sequence>
<dbReference type="AlphaFoldDB" id="A0A1W6N430"/>
<keyword evidence="9" id="KW-1185">Reference proteome</keyword>